<accession>Q5Z644</accession>
<protein>
    <submittedName>
        <fullName evidence="4">Membrane-associated protein-like</fullName>
    </submittedName>
</protein>
<feature type="coiled-coil region" evidence="1">
    <location>
        <begin position="492"/>
        <end position="604"/>
    </location>
</feature>
<feature type="coiled-coil region" evidence="1">
    <location>
        <begin position="641"/>
        <end position="711"/>
    </location>
</feature>
<organism evidence="4 5">
    <name type="scientific">Oryza sativa subsp. japonica</name>
    <name type="common">Rice</name>
    <dbReference type="NCBI Taxonomy" id="39947"/>
    <lineage>
        <taxon>Eukaryota</taxon>
        <taxon>Viridiplantae</taxon>
        <taxon>Streptophyta</taxon>
        <taxon>Embryophyta</taxon>
        <taxon>Tracheophyta</taxon>
        <taxon>Spermatophyta</taxon>
        <taxon>Magnoliopsida</taxon>
        <taxon>Liliopsida</taxon>
        <taxon>Poales</taxon>
        <taxon>Poaceae</taxon>
        <taxon>BOP clade</taxon>
        <taxon>Oryzoideae</taxon>
        <taxon>Oryzeae</taxon>
        <taxon>Oryzinae</taxon>
        <taxon>Oryza</taxon>
        <taxon>Oryza sativa</taxon>
    </lineage>
</organism>
<dbReference type="Proteomes" id="UP000000763">
    <property type="component" value="Chromosome 6"/>
</dbReference>
<feature type="region of interest" description="Disordered" evidence="2">
    <location>
        <begin position="874"/>
        <end position="910"/>
    </location>
</feature>
<dbReference type="PANTHER" id="PTHR33026">
    <property type="entry name" value="OS06G0360600 PROTEIN"/>
    <property type="match status" value="1"/>
</dbReference>
<dbReference type="Pfam" id="PF04195">
    <property type="entry name" value="Transposase_28"/>
    <property type="match status" value="1"/>
</dbReference>
<feature type="region of interest" description="Disordered" evidence="2">
    <location>
        <begin position="303"/>
        <end position="461"/>
    </location>
</feature>
<gene>
    <name evidence="4" type="primary">P0567G03.25</name>
</gene>
<evidence type="ECO:0000313" key="5">
    <source>
        <dbReference type="Proteomes" id="UP000000763"/>
    </source>
</evidence>
<dbReference type="EMBL" id="AP005458">
    <property type="protein sequence ID" value="BAD54547.1"/>
    <property type="molecule type" value="Genomic_DNA"/>
</dbReference>
<reference evidence="5" key="2">
    <citation type="journal article" date="2008" name="Nucleic Acids Res.">
        <title>The rice annotation project database (RAP-DB): 2008 update.</title>
        <authorList>
            <consortium name="The rice annotation project (RAP)"/>
        </authorList>
    </citation>
    <scope>GENOME REANNOTATION</scope>
    <source>
        <strain evidence="5">cv. Nipponbare</strain>
    </source>
</reference>
<feature type="compositionally biased region" description="Basic and acidic residues" evidence="2">
    <location>
        <begin position="305"/>
        <end position="323"/>
    </location>
</feature>
<reference evidence="5" key="1">
    <citation type="journal article" date="2005" name="Nature">
        <title>The map-based sequence of the rice genome.</title>
        <authorList>
            <consortium name="International rice genome sequencing project (IRGSP)"/>
            <person name="Matsumoto T."/>
            <person name="Wu J."/>
            <person name="Kanamori H."/>
            <person name="Katayose Y."/>
            <person name="Fujisawa M."/>
            <person name="Namiki N."/>
            <person name="Mizuno H."/>
            <person name="Yamamoto K."/>
            <person name="Antonio B.A."/>
            <person name="Baba T."/>
            <person name="Sakata K."/>
            <person name="Nagamura Y."/>
            <person name="Aoki H."/>
            <person name="Arikawa K."/>
            <person name="Arita K."/>
            <person name="Bito T."/>
            <person name="Chiden Y."/>
            <person name="Fujitsuka N."/>
            <person name="Fukunaka R."/>
            <person name="Hamada M."/>
            <person name="Harada C."/>
            <person name="Hayashi A."/>
            <person name="Hijishita S."/>
            <person name="Honda M."/>
            <person name="Hosokawa S."/>
            <person name="Ichikawa Y."/>
            <person name="Idonuma A."/>
            <person name="Iijima M."/>
            <person name="Ikeda M."/>
            <person name="Ikeno M."/>
            <person name="Ito K."/>
            <person name="Ito S."/>
            <person name="Ito T."/>
            <person name="Ito Y."/>
            <person name="Ito Y."/>
            <person name="Iwabuchi A."/>
            <person name="Kamiya K."/>
            <person name="Karasawa W."/>
            <person name="Kurita K."/>
            <person name="Katagiri S."/>
            <person name="Kikuta A."/>
            <person name="Kobayashi H."/>
            <person name="Kobayashi N."/>
            <person name="Machita K."/>
            <person name="Maehara T."/>
            <person name="Masukawa M."/>
            <person name="Mizubayashi T."/>
            <person name="Mukai Y."/>
            <person name="Nagasaki H."/>
            <person name="Nagata Y."/>
            <person name="Naito S."/>
            <person name="Nakashima M."/>
            <person name="Nakama Y."/>
            <person name="Nakamichi Y."/>
            <person name="Nakamura M."/>
            <person name="Meguro A."/>
            <person name="Negishi M."/>
            <person name="Ohta I."/>
            <person name="Ohta T."/>
            <person name="Okamoto M."/>
            <person name="Ono N."/>
            <person name="Saji S."/>
            <person name="Sakaguchi M."/>
            <person name="Sakai K."/>
            <person name="Shibata M."/>
            <person name="Shimokawa T."/>
            <person name="Song J."/>
            <person name="Takazaki Y."/>
            <person name="Terasawa K."/>
            <person name="Tsugane M."/>
            <person name="Tsuji K."/>
            <person name="Ueda S."/>
            <person name="Waki K."/>
            <person name="Yamagata H."/>
            <person name="Yamamoto M."/>
            <person name="Yamamoto S."/>
            <person name="Yamane H."/>
            <person name="Yoshiki S."/>
            <person name="Yoshihara R."/>
            <person name="Yukawa K."/>
            <person name="Zhong H."/>
            <person name="Yano M."/>
            <person name="Yuan Q."/>
            <person name="Ouyang S."/>
            <person name="Liu J."/>
            <person name="Jones K.M."/>
            <person name="Gansberger K."/>
            <person name="Moffat K."/>
            <person name="Hill J."/>
            <person name="Bera J."/>
            <person name="Fadrosh D."/>
            <person name="Jin S."/>
            <person name="Johri S."/>
            <person name="Kim M."/>
            <person name="Overton L."/>
            <person name="Reardon M."/>
            <person name="Tsitrin T."/>
            <person name="Vuong H."/>
            <person name="Weaver B."/>
            <person name="Ciecko A."/>
            <person name="Tallon L."/>
            <person name="Jackson J."/>
            <person name="Pai G."/>
            <person name="Aken S.V."/>
            <person name="Utterback T."/>
            <person name="Reidmuller S."/>
            <person name="Feldblyum T."/>
            <person name="Hsiao J."/>
            <person name="Zismann V."/>
            <person name="Iobst S."/>
            <person name="de Vazeille A.R."/>
            <person name="Buell C.R."/>
            <person name="Ying K."/>
            <person name="Li Y."/>
            <person name="Lu T."/>
            <person name="Huang Y."/>
            <person name="Zhao Q."/>
            <person name="Feng Q."/>
            <person name="Zhang L."/>
            <person name="Zhu J."/>
            <person name="Weng Q."/>
            <person name="Mu J."/>
            <person name="Lu Y."/>
            <person name="Fan D."/>
            <person name="Liu Y."/>
            <person name="Guan J."/>
            <person name="Zhang Y."/>
            <person name="Yu S."/>
            <person name="Liu X."/>
            <person name="Zhang Y."/>
            <person name="Hong G."/>
            <person name="Han B."/>
            <person name="Choisne N."/>
            <person name="Demange N."/>
            <person name="Orjeda G."/>
            <person name="Samain S."/>
            <person name="Cattolico L."/>
            <person name="Pelletier E."/>
            <person name="Couloux A."/>
            <person name="Segurens B."/>
            <person name="Wincker P."/>
            <person name="D'Hont A."/>
            <person name="Scarpelli C."/>
            <person name="Weissenbach J."/>
            <person name="Salanoubat M."/>
            <person name="Quetier F."/>
            <person name="Yu Y."/>
            <person name="Kim H.R."/>
            <person name="Rambo T."/>
            <person name="Currie J."/>
            <person name="Collura K."/>
            <person name="Luo M."/>
            <person name="Yang T."/>
            <person name="Ammiraju J.S.S."/>
            <person name="Engler F."/>
            <person name="Soderlund C."/>
            <person name="Wing R.A."/>
            <person name="Palmer L.E."/>
            <person name="de la Bastide M."/>
            <person name="Spiegel L."/>
            <person name="Nascimento L."/>
            <person name="Zutavern T."/>
            <person name="O'Shaughnessy A."/>
            <person name="Dike S."/>
            <person name="Dedhia N."/>
            <person name="Preston R."/>
            <person name="Balija V."/>
            <person name="McCombie W.R."/>
            <person name="Chow T."/>
            <person name="Chen H."/>
            <person name="Chung M."/>
            <person name="Chen C."/>
            <person name="Shaw J."/>
            <person name="Wu H."/>
            <person name="Hsiao K."/>
            <person name="Chao Y."/>
            <person name="Chu M."/>
            <person name="Cheng C."/>
            <person name="Hour A."/>
            <person name="Lee P."/>
            <person name="Lin S."/>
            <person name="Lin Y."/>
            <person name="Liou J."/>
            <person name="Liu S."/>
            <person name="Hsing Y."/>
            <person name="Raghuvanshi S."/>
            <person name="Mohanty A."/>
            <person name="Bharti A.K."/>
            <person name="Gaur A."/>
            <person name="Gupta V."/>
            <person name="Kumar D."/>
            <person name="Ravi V."/>
            <person name="Vij S."/>
            <person name="Kapur A."/>
            <person name="Khurana P."/>
            <person name="Khurana P."/>
            <person name="Khurana J.P."/>
            <person name="Tyagi A.K."/>
            <person name="Gaikwad K."/>
            <person name="Singh A."/>
            <person name="Dalal V."/>
            <person name="Srivastava S."/>
            <person name="Dixit A."/>
            <person name="Pal A.K."/>
            <person name="Ghazi I.A."/>
            <person name="Yadav M."/>
            <person name="Pandit A."/>
            <person name="Bhargava A."/>
            <person name="Sureshbabu K."/>
            <person name="Batra K."/>
            <person name="Sharma T.R."/>
            <person name="Mohapatra T."/>
            <person name="Singh N.K."/>
            <person name="Messing J."/>
            <person name="Nelson A.B."/>
            <person name="Fuks G."/>
            <person name="Kavchok S."/>
            <person name="Keizer G."/>
            <person name="Linton E."/>
            <person name="Llaca V."/>
            <person name="Song R."/>
            <person name="Tanyolac B."/>
            <person name="Young S."/>
            <person name="Ho-Il K."/>
            <person name="Hahn J.H."/>
            <person name="Sangsakoo G."/>
            <person name="Vanavichit A."/>
            <person name="de Mattos Luiz.A.T."/>
            <person name="Zimmer P.D."/>
            <person name="Malone G."/>
            <person name="Dellagostin O."/>
            <person name="de Oliveira A.C."/>
            <person name="Bevan M."/>
            <person name="Bancroft I."/>
            <person name="Minx P."/>
            <person name="Cordum H."/>
            <person name="Wilson R."/>
            <person name="Cheng Z."/>
            <person name="Jin W."/>
            <person name="Jiang J."/>
            <person name="Leong S.A."/>
            <person name="Iwama H."/>
            <person name="Gojobori T."/>
            <person name="Itoh T."/>
            <person name="Niimura Y."/>
            <person name="Fujii Y."/>
            <person name="Habara T."/>
            <person name="Sakai H."/>
            <person name="Sato Y."/>
            <person name="Wilson G."/>
            <person name="Kumar K."/>
            <person name="McCouch S."/>
            <person name="Juretic N."/>
            <person name="Hoen D."/>
            <person name="Wright S."/>
            <person name="Bruskiewich R."/>
            <person name="Bureau T."/>
            <person name="Miyao A."/>
            <person name="Hirochika H."/>
            <person name="Nishikawa T."/>
            <person name="Kadowaki K."/>
            <person name="Sugiura M."/>
            <person name="Burr B."/>
            <person name="Sasaki T."/>
        </authorList>
    </citation>
    <scope>NUCLEOTIDE SEQUENCE [LARGE SCALE GENOMIC DNA]</scope>
    <source>
        <strain evidence="5">cv. Nipponbare</strain>
    </source>
</reference>
<evidence type="ECO:0000259" key="3">
    <source>
        <dbReference type="Pfam" id="PF04195"/>
    </source>
</evidence>
<sequence length="910" mass="98527">MARGSALLDGSVLPPSRIVNERHAGLPRRFMPESATGREIVMLGEGRPAPDYPGRSIFFLPFAMAGLVPPFSHFFMDVLEFYDLQMAHLTPNAVMTLAIFAHLCEMFIGVRPSLQLFRWFFTVQSVSPPSVVGGCYFQPRGPVLNRYIPCVLRKKWDDWKSDWFYTPLANEARLRLPSQPPAQVSSWRAPVDLGEEYDAVLDRLAGLRSQGLTGAMVYGDYLRRRIAPLQRRARSAWEYTGSEDYMRTHQGARWDWAPEDFKIVVQRVLNLSSVEASRIPHEILPLCSDPDRASILTIMMGVGASEERAPKGHDGAGERRRGEQSAPGGGRASGPRVGGSGSSRPADAQGKRKREAEEAAREAARIRQAEEAAREEAARAAEAAKEEAARARQAEATAAAGVSTGPTPSGNPQATAFGEARDEAAGTSPGPTSPGDAQDQTGPGDIPEPSTSSGGPSRIAFSPRRLFSSSSVAPLSAEPILQALAAANTAVLDGFSAQVEALRAERAELEAAWARVEEGRRSVDAMVEVGRKAHRRHISELEARKAALAEIAREVEEEREAALIATTAMIEAQDALRLQHASWEAELKKKLDAAQEARAMALEEHAGAVERGLTDREAAAVLREATLAAHEAACAEEECALRLREDALAERERALEEAEATTKRLADSLSLREAAQEEQARRNLECVRAERAALEQRAADLEARAKELDARARVGGAAAGESDLAARLAAAEHTVADMQRALDSSIGEAEALRLAGEMGPDMLWDSVSRMDRAGRQAGLWKGQTRMRPANLEGLAPHLNRMAWVLEQLPEELEKTIKSSSRDLARGAVELVLASYQARDPNFSPWMALEEFPPGTEDDARARVRDAADHIVNGFEGSAPRLAFAPSSDEEGDASGEDDGGDEAGDPGASE</sequence>
<feature type="compositionally biased region" description="Polar residues" evidence="2">
    <location>
        <begin position="404"/>
        <end position="414"/>
    </location>
</feature>
<feature type="compositionally biased region" description="Gly residues" evidence="2">
    <location>
        <begin position="327"/>
        <end position="341"/>
    </location>
</feature>
<evidence type="ECO:0000313" key="4">
    <source>
        <dbReference type="EMBL" id="BAD54547.1"/>
    </source>
</evidence>
<name>Q5Z644_ORYSJ</name>
<dbReference type="AlphaFoldDB" id="Q5Z644"/>
<evidence type="ECO:0000256" key="1">
    <source>
        <dbReference type="SAM" id="Coils"/>
    </source>
</evidence>
<dbReference type="InterPro" id="IPR007321">
    <property type="entry name" value="Transposase_28"/>
</dbReference>
<evidence type="ECO:0000256" key="2">
    <source>
        <dbReference type="SAM" id="MobiDB-lite"/>
    </source>
</evidence>
<feature type="compositionally biased region" description="Basic and acidic residues" evidence="2">
    <location>
        <begin position="354"/>
        <end position="393"/>
    </location>
</feature>
<dbReference type="PANTHER" id="PTHR33026:SF7">
    <property type="entry name" value="OS03G0100275 PROTEIN"/>
    <property type="match status" value="1"/>
</dbReference>
<proteinExistence type="predicted"/>
<keyword evidence="1" id="KW-0175">Coiled coil</keyword>
<feature type="domain" description="Transposase (putative) gypsy type" evidence="3">
    <location>
        <begin position="57"/>
        <end position="124"/>
    </location>
</feature>
<feature type="compositionally biased region" description="Acidic residues" evidence="2">
    <location>
        <begin position="887"/>
        <end position="904"/>
    </location>
</feature>